<proteinExistence type="predicted"/>
<evidence type="ECO:0000256" key="1">
    <source>
        <dbReference type="ARBA" id="ARBA00023002"/>
    </source>
</evidence>
<dbReference type="GO" id="GO:0005737">
    <property type="term" value="C:cytoplasm"/>
    <property type="evidence" value="ECO:0007669"/>
    <property type="project" value="TreeGrafter"/>
</dbReference>
<dbReference type="RefSeq" id="WP_094198811.1">
    <property type="nucleotide sequence ID" value="NZ_NBIM01000001.1"/>
</dbReference>
<sequence length="424" mass="46676">MQPHADSYYAASAHPAPKHPTLHDNLEVDVCVVGGGITGCAAALNLAERGYSVAVLESRRVGWGASGRSGGQMIFGYACEQPTLKKLVGDTISRQLWDISVESLTQMRRRIDQHDIQCDLADGHLHAAVKPRHMKELEHWADSLRKDYGYDSLEMWSKERVREHMSTDAYLGGLYDAASGHVHPLNYTLGLAKAAAEAGAQFFEYTPATRIEQGEHPVVHTPHGVVRCRHLLLCGNAYLDGIAPDIERKIMPVGTYITATEPLGEERANALITNNMAVADINFVLDYFRLSADHRLLFGGRVSYSGLDPVNLAASMGKRLRHVFPQLEGVKQQYTWGGYVGITMNRAPHFGRLNGNVYFAQGFSGHGIALTGMAGSLMADAIAGSAERFDLFSRIPHRDFPGGRLLRTPALVLAMAWYRLRDLL</sequence>
<evidence type="ECO:0000313" key="4">
    <source>
        <dbReference type="Proteomes" id="UP000242757"/>
    </source>
</evidence>
<dbReference type="EMBL" id="NBIM01000001">
    <property type="protein sequence ID" value="OXY82032.1"/>
    <property type="molecule type" value="Genomic_DNA"/>
</dbReference>
<dbReference type="AlphaFoldDB" id="A0A233RF65"/>
<dbReference type="GO" id="GO:0016491">
    <property type="term" value="F:oxidoreductase activity"/>
    <property type="evidence" value="ECO:0007669"/>
    <property type="project" value="UniProtKB-KW"/>
</dbReference>
<reference evidence="3 4" key="1">
    <citation type="submission" date="2017-08" db="EMBL/GenBank/DDBJ databases">
        <title>A Genome Sequence of Oceanimonas doudoroffii ATCC 27123T.</title>
        <authorList>
            <person name="Brennan M.A."/>
            <person name="Maclea K.S."/>
            <person name="Mcclelland W.D."/>
            <person name="Trachtenberg A.M."/>
        </authorList>
    </citation>
    <scope>NUCLEOTIDE SEQUENCE [LARGE SCALE GENOMIC DNA]</scope>
    <source>
        <strain evidence="3 4">ATCC 27123</strain>
    </source>
</reference>
<keyword evidence="1" id="KW-0560">Oxidoreductase</keyword>
<comment type="caution">
    <text evidence="3">The sequence shown here is derived from an EMBL/GenBank/DDBJ whole genome shotgun (WGS) entry which is preliminary data.</text>
</comment>
<dbReference type="Gene3D" id="3.30.9.10">
    <property type="entry name" value="D-Amino Acid Oxidase, subunit A, domain 2"/>
    <property type="match status" value="1"/>
</dbReference>
<dbReference type="OrthoDB" id="311718at2"/>
<dbReference type="SUPFAM" id="SSF51905">
    <property type="entry name" value="FAD/NAD(P)-binding domain"/>
    <property type="match status" value="1"/>
</dbReference>
<evidence type="ECO:0000313" key="3">
    <source>
        <dbReference type="EMBL" id="OXY82032.1"/>
    </source>
</evidence>
<evidence type="ECO:0000259" key="2">
    <source>
        <dbReference type="Pfam" id="PF01266"/>
    </source>
</evidence>
<protein>
    <submittedName>
        <fullName evidence="3">FAD-dependent oxidoreductase</fullName>
    </submittedName>
</protein>
<dbReference type="Proteomes" id="UP000242757">
    <property type="component" value="Unassembled WGS sequence"/>
</dbReference>
<gene>
    <name evidence="3" type="ORF">B6S08_00400</name>
</gene>
<feature type="domain" description="FAD dependent oxidoreductase" evidence="2">
    <location>
        <begin position="29"/>
        <end position="380"/>
    </location>
</feature>
<dbReference type="Pfam" id="PF01266">
    <property type="entry name" value="DAO"/>
    <property type="match status" value="1"/>
</dbReference>
<name>A0A233RF65_9GAMM</name>
<dbReference type="PANTHER" id="PTHR13847:SF281">
    <property type="entry name" value="FAD DEPENDENT OXIDOREDUCTASE DOMAIN-CONTAINING PROTEIN"/>
    <property type="match status" value="1"/>
</dbReference>
<organism evidence="3 4">
    <name type="scientific">Oceanimonas doudoroffii</name>
    <dbReference type="NCBI Taxonomy" id="84158"/>
    <lineage>
        <taxon>Bacteria</taxon>
        <taxon>Pseudomonadati</taxon>
        <taxon>Pseudomonadota</taxon>
        <taxon>Gammaproteobacteria</taxon>
        <taxon>Aeromonadales</taxon>
        <taxon>Aeromonadaceae</taxon>
        <taxon>Oceanimonas</taxon>
    </lineage>
</organism>
<keyword evidence="4" id="KW-1185">Reference proteome</keyword>
<dbReference type="Gene3D" id="3.50.50.60">
    <property type="entry name" value="FAD/NAD(P)-binding domain"/>
    <property type="match status" value="1"/>
</dbReference>
<dbReference type="InterPro" id="IPR036188">
    <property type="entry name" value="FAD/NAD-bd_sf"/>
</dbReference>
<accession>A0A233RF65</accession>
<dbReference type="InterPro" id="IPR006076">
    <property type="entry name" value="FAD-dep_OxRdtase"/>
</dbReference>
<dbReference type="PANTHER" id="PTHR13847">
    <property type="entry name" value="SARCOSINE DEHYDROGENASE-RELATED"/>
    <property type="match status" value="1"/>
</dbReference>